<dbReference type="Proteomes" id="UP000651057">
    <property type="component" value="Unassembled WGS sequence"/>
</dbReference>
<dbReference type="InterPro" id="IPR025401">
    <property type="entry name" value="DUF4374"/>
</dbReference>
<dbReference type="Pfam" id="PF14298">
    <property type="entry name" value="DUF4374"/>
    <property type="match status" value="1"/>
</dbReference>
<feature type="signal peptide" evidence="1">
    <location>
        <begin position="1"/>
        <end position="24"/>
    </location>
</feature>
<organism evidence="2 3">
    <name type="scientific">Aquimarina mytili</name>
    <dbReference type="NCBI Taxonomy" id="874423"/>
    <lineage>
        <taxon>Bacteria</taxon>
        <taxon>Pseudomonadati</taxon>
        <taxon>Bacteroidota</taxon>
        <taxon>Flavobacteriia</taxon>
        <taxon>Flavobacteriales</taxon>
        <taxon>Flavobacteriaceae</taxon>
        <taxon>Aquimarina</taxon>
    </lineage>
</organism>
<protein>
    <submittedName>
        <fullName evidence="2">DUF4374 domain-containing protein</fullName>
    </submittedName>
</protein>
<name>A0A936ZPL0_9FLAO</name>
<gene>
    <name evidence="2" type="ORF">JJQ60_02530</name>
</gene>
<dbReference type="PROSITE" id="PS51257">
    <property type="entry name" value="PROKAR_LIPOPROTEIN"/>
    <property type="match status" value="1"/>
</dbReference>
<accession>A0A936ZPL0</accession>
<keyword evidence="1" id="KW-0732">Signal</keyword>
<dbReference type="EMBL" id="JAERQJ010000001">
    <property type="protein sequence ID" value="MBL0682383.1"/>
    <property type="molecule type" value="Genomic_DNA"/>
</dbReference>
<proteinExistence type="predicted"/>
<reference evidence="2" key="1">
    <citation type="submission" date="2021-01" db="EMBL/GenBank/DDBJ databases">
        <authorList>
            <person name="Zhong Y.L."/>
        </authorList>
    </citation>
    <scope>NUCLEOTIDE SEQUENCE</scope>
    <source>
        <strain evidence="2">KCTC 23302</strain>
    </source>
</reference>
<dbReference type="RefSeq" id="WP_201916362.1">
    <property type="nucleotide sequence ID" value="NZ_BAABAX010000001.1"/>
</dbReference>
<evidence type="ECO:0000256" key="1">
    <source>
        <dbReference type="SAM" id="SignalP"/>
    </source>
</evidence>
<feature type="chain" id="PRO_5037438309" evidence="1">
    <location>
        <begin position="25"/>
        <end position="431"/>
    </location>
</feature>
<evidence type="ECO:0000313" key="2">
    <source>
        <dbReference type="EMBL" id="MBL0682383.1"/>
    </source>
</evidence>
<keyword evidence="3" id="KW-1185">Reference proteome</keyword>
<dbReference type="AlphaFoldDB" id="A0A936ZPL0"/>
<comment type="caution">
    <text evidence="2">The sequence shown here is derived from an EMBL/GenBank/DDBJ whole genome shotgun (WGS) entry which is preliminary data.</text>
</comment>
<sequence length="431" mass="46560">MKTIQITKNIMLLIVMTIVAFSCSSDDNGGTIVPEPTAISKYVVGFEAFPVGQAAPVDYILELPSLESLTIGEISVEGQGKPLKGWRFFHSAGNTVFTAGYADDDKCISYQLDENGVLKEKTNFEFQSTLDNYAAIDDNTLIAVELSASVTDPAATSIPDRSFYIINAETGLVEKIETHPVDSSLGDGTASNLPYMPWVTGMTLRDGKLFVSYHKLLPDGTFTNVGADKANVAVFKYPEFELEKIIEDTRTSPIGVNGHSTGIEQTENGDIYSFSPSALSAGFTTAVKPSGILRIKSGATEFDPDYFFNIEEAANGGKLFWMDYVGNGKAIARIIIDDTNGAGEWGAFFKKDVFKLVVIDLNTKTVTDVSGVPVHGHRYTAPMFVENGKAYISCSTDTETHIYIVDSETATATKGAKVLGLGLKGIFKVTN</sequence>
<evidence type="ECO:0000313" key="3">
    <source>
        <dbReference type="Proteomes" id="UP000651057"/>
    </source>
</evidence>
<dbReference type="SUPFAM" id="SSF82171">
    <property type="entry name" value="DPP6 N-terminal domain-like"/>
    <property type="match status" value="1"/>
</dbReference>